<comment type="caution">
    <text evidence="1">The sequence shown here is derived from an EMBL/GenBank/DDBJ whole genome shotgun (WGS) entry which is preliminary data.</text>
</comment>
<keyword evidence="2" id="KW-1185">Reference proteome</keyword>
<organism evidence="1 2">
    <name type="scientific">Trifolium pratense</name>
    <name type="common">Red clover</name>
    <dbReference type="NCBI Taxonomy" id="57577"/>
    <lineage>
        <taxon>Eukaryota</taxon>
        <taxon>Viridiplantae</taxon>
        <taxon>Streptophyta</taxon>
        <taxon>Embryophyta</taxon>
        <taxon>Tracheophyta</taxon>
        <taxon>Spermatophyta</taxon>
        <taxon>Magnoliopsida</taxon>
        <taxon>eudicotyledons</taxon>
        <taxon>Gunneridae</taxon>
        <taxon>Pentapetalae</taxon>
        <taxon>rosids</taxon>
        <taxon>fabids</taxon>
        <taxon>Fabales</taxon>
        <taxon>Fabaceae</taxon>
        <taxon>Papilionoideae</taxon>
        <taxon>50 kb inversion clade</taxon>
        <taxon>NPAAA clade</taxon>
        <taxon>Hologalegina</taxon>
        <taxon>IRL clade</taxon>
        <taxon>Trifolieae</taxon>
        <taxon>Trifolium</taxon>
    </lineage>
</organism>
<dbReference type="Proteomes" id="UP001177021">
    <property type="component" value="Unassembled WGS sequence"/>
</dbReference>
<reference evidence="1" key="1">
    <citation type="submission" date="2023-10" db="EMBL/GenBank/DDBJ databases">
        <authorList>
            <person name="Rodriguez Cubillos JULIANA M."/>
            <person name="De Vega J."/>
        </authorList>
    </citation>
    <scope>NUCLEOTIDE SEQUENCE</scope>
</reference>
<protein>
    <submittedName>
        <fullName evidence="1">Uncharacterized protein</fullName>
    </submittedName>
</protein>
<name>A0ACB0JBK2_TRIPR</name>
<dbReference type="EMBL" id="CASHSV030000024">
    <property type="protein sequence ID" value="CAJ2642064.1"/>
    <property type="molecule type" value="Genomic_DNA"/>
</dbReference>
<accession>A0ACB0JBK2</accession>
<sequence length="76" mass="8434">MPRLRISISMEIEVPRFSDIKEVASNSVLVAKNLFRTTGNAAWIAGISFIILVIPLVVAVDREQNQINQLDSHVST</sequence>
<gene>
    <name evidence="1" type="ORF">MILVUS5_LOCUS11598</name>
</gene>
<evidence type="ECO:0000313" key="1">
    <source>
        <dbReference type="EMBL" id="CAJ2642064.1"/>
    </source>
</evidence>
<proteinExistence type="predicted"/>
<evidence type="ECO:0000313" key="2">
    <source>
        <dbReference type="Proteomes" id="UP001177021"/>
    </source>
</evidence>